<dbReference type="InterPro" id="IPR005247">
    <property type="entry name" value="YbhB_YbcL/LppC-like"/>
</dbReference>
<reference evidence="3" key="1">
    <citation type="journal article" date="2019" name="Int. J. Syst. Evol. Microbiol.">
        <title>The Global Catalogue of Microorganisms (GCM) 10K type strain sequencing project: providing services to taxonomists for standard genome sequencing and annotation.</title>
        <authorList>
            <consortium name="The Broad Institute Genomics Platform"/>
            <consortium name="The Broad Institute Genome Sequencing Center for Infectious Disease"/>
            <person name="Wu L."/>
            <person name="Ma J."/>
        </authorList>
    </citation>
    <scope>NUCLEOTIDE SEQUENCE [LARGE SCALE GENOMIC DNA]</scope>
    <source>
        <strain evidence="3">JCM 18959</strain>
    </source>
</reference>
<dbReference type="Gene3D" id="3.90.280.10">
    <property type="entry name" value="PEBP-like"/>
    <property type="match status" value="1"/>
</dbReference>
<dbReference type="CDD" id="cd00865">
    <property type="entry name" value="PEBP_bact_arch"/>
    <property type="match status" value="1"/>
</dbReference>
<dbReference type="InterPro" id="IPR036610">
    <property type="entry name" value="PEBP-like_sf"/>
</dbReference>
<dbReference type="InterPro" id="IPR008914">
    <property type="entry name" value="PEBP"/>
</dbReference>
<gene>
    <name evidence="2" type="ORF">GCM10025760_04700</name>
</gene>
<dbReference type="NCBIfam" id="TIGR00481">
    <property type="entry name" value="YbhB/YbcL family Raf kinase inhibitor-like protein"/>
    <property type="match status" value="1"/>
</dbReference>
<keyword evidence="3" id="KW-1185">Reference proteome</keyword>
<evidence type="ECO:0000313" key="2">
    <source>
        <dbReference type="EMBL" id="GAA5085635.1"/>
    </source>
</evidence>
<dbReference type="PANTHER" id="PTHR30289">
    <property type="entry name" value="UNCHARACTERIZED PROTEIN YBCL-RELATED"/>
    <property type="match status" value="1"/>
</dbReference>
<sequence>MTNDPNWKLPSVPTFTLSSPDFTDGGDLPLWVRGSAAGGKDRSPELHWHGAPSGTKSYVLTVFDPDAPSGSGFWHWTLIDIPSDVTFLTSGAGTDDALLPKGAARRRNEYGTDLFIGAAPPAGTGPHRYVYTLSALDIATLEVAADATPAIIGLRLRPHIIGRAQLIGVTQTV</sequence>
<dbReference type="EMBL" id="BAABKZ010000001">
    <property type="protein sequence ID" value="GAA5085635.1"/>
    <property type="molecule type" value="Genomic_DNA"/>
</dbReference>
<comment type="similarity">
    <text evidence="1">Belongs to the UPF0098 family.</text>
</comment>
<accession>A0ABP9LUC2</accession>
<dbReference type="RefSeq" id="WP_194412356.1">
    <property type="nucleotide sequence ID" value="NZ_BAABKZ010000001.1"/>
</dbReference>
<comment type="caution">
    <text evidence="2">The sequence shown here is derived from an EMBL/GenBank/DDBJ whole genome shotgun (WGS) entry which is preliminary data.</text>
</comment>
<name>A0ABP9LUC2_9MICO</name>
<dbReference type="Pfam" id="PF01161">
    <property type="entry name" value="PBP"/>
    <property type="match status" value="1"/>
</dbReference>
<evidence type="ECO:0008006" key="4">
    <source>
        <dbReference type="Google" id="ProtNLM"/>
    </source>
</evidence>
<evidence type="ECO:0000256" key="1">
    <source>
        <dbReference type="ARBA" id="ARBA00007120"/>
    </source>
</evidence>
<dbReference type="SUPFAM" id="SSF49777">
    <property type="entry name" value="PEBP-like"/>
    <property type="match status" value="1"/>
</dbReference>
<proteinExistence type="inferred from homology"/>
<protein>
    <recommendedName>
        <fullName evidence="4">YbhB/YbcL family Raf kinase inhibitor-like protein</fullName>
    </recommendedName>
</protein>
<dbReference type="PANTHER" id="PTHR30289:SF1">
    <property type="entry name" value="PEBP (PHOSPHATIDYLETHANOLAMINE-BINDING PROTEIN) FAMILY PROTEIN"/>
    <property type="match status" value="1"/>
</dbReference>
<dbReference type="Proteomes" id="UP001501407">
    <property type="component" value="Unassembled WGS sequence"/>
</dbReference>
<evidence type="ECO:0000313" key="3">
    <source>
        <dbReference type="Proteomes" id="UP001501407"/>
    </source>
</evidence>
<organism evidence="2 3">
    <name type="scientific">Microbacterium yannicii</name>
    <dbReference type="NCBI Taxonomy" id="671622"/>
    <lineage>
        <taxon>Bacteria</taxon>
        <taxon>Bacillati</taxon>
        <taxon>Actinomycetota</taxon>
        <taxon>Actinomycetes</taxon>
        <taxon>Micrococcales</taxon>
        <taxon>Microbacteriaceae</taxon>
        <taxon>Microbacterium</taxon>
    </lineage>
</organism>